<dbReference type="InterPro" id="IPR039497">
    <property type="entry name" value="CC144C-like_CC_dom"/>
</dbReference>
<dbReference type="Pfam" id="PF12796">
    <property type="entry name" value="Ank_2"/>
    <property type="match status" value="1"/>
</dbReference>
<feature type="repeat" description="ANK" evidence="2">
    <location>
        <begin position="121"/>
        <end position="153"/>
    </location>
</feature>
<evidence type="ECO:0000259" key="5">
    <source>
        <dbReference type="Pfam" id="PF14915"/>
    </source>
</evidence>
<feature type="coiled-coil region" evidence="3">
    <location>
        <begin position="972"/>
        <end position="1059"/>
    </location>
</feature>
<dbReference type="PROSITE" id="PS50088">
    <property type="entry name" value="ANK_REPEAT"/>
    <property type="match status" value="4"/>
</dbReference>
<name>A0A2J8SH73_PONAB</name>
<sequence length="1063" mass="120945">LEDYQPERWPALRERLCSDGFSFPTALHLACATGQPKMVFLLVSRRCELNIYDREGRTPLIKAVQLRQEACATILLQNGADPNIMDFFGRTALHYAVYSEDTSMIEKLLLYGTNIEECGKYEYQPLLLAVSRRKVKMVEFLLKKNANVNAIDYLSSIFRLISEYKRKKSEELSINSNPVSAQKQLALKATSDKKDSVLNIATEIKDGEKYETVLRAVEQCLNRSLYRPDTVAQPVTEDEFDLESEIISKLYIPRRKIISLQSIEDVLPPVEECFDRCLYLLDRVAQPVTKDEFALESENISEPYFTNRRTTSQQSAENLDAACGIEKAENGTLFEDQNVDKEGKALPATGQTANVSPEQPPLFTHRMNDRDDISTRFLGSMDSLTSSEESSERPSLSTLTLKEADPSSKVAIRRKDSPPPAKVSSQKQPAGNATSDEKDSVSNIATEIKEGPISGTVSSQKQPAEKATSDKKDSVSNIATEIEDGQQSGTVSPQKQSAWKVIFKKKVSILNIATRIMVGQKSGTVSSQRQAALKATNDKKDSVLNIATEIKDGQQSGTVSSQKQEALKATSDKKDSVLNIATEIKDGEKSGTGITGGRKSRTAKMKDVQTSTPAEQVLEMASDGEQKSLEEYENNQPRVKNQIHSRDDLDDIIQSSQIASEDDDSLCSNCKKVILLIDQHEMKCKVAIQQEKKERRNVEELYQKVREKLRITEDQYRIEADVTKQIKLALKSAEVELKTGGNISETDEKEEDLLHENRLMQDEIARLRLEIDTIKNQNLEKKYLKDFEVMKRKHEDLQKALKRNGETLAKTIACYSGQLAVLTDENTTLRSKLEKERQSRQRLETEMQSYCCRLNAACDHDQSHSSERDQELAFQDTVDKWCHLQENLNSCVLILSQQLSKAESKSRVLETELHYTREALKEKALVFEHVQSELKQKQSQMKDIEKMYQSEYNTMEKCIEKQERFCQLKKQNMLLQQQLDDARNQADNQEKAILNIQARCDARVQNLQAECRKRCVLLEEDNKRLVNELNHLKEKERQYEKEKAEREVAVRQLQQKRDDVLNK</sequence>
<evidence type="ECO:0000313" key="6">
    <source>
        <dbReference type="EMBL" id="PNJ20105.1"/>
    </source>
</evidence>
<dbReference type="EMBL" id="NDHI03003570">
    <property type="protein sequence ID" value="PNJ20107.1"/>
    <property type="molecule type" value="Genomic_DNA"/>
</dbReference>
<gene>
    <name evidence="6" type="ORF">CR201_G0043144</name>
</gene>
<dbReference type="Pfam" id="PF00023">
    <property type="entry name" value="Ank"/>
    <property type="match status" value="2"/>
</dbReference>
<dbReference type="InterPro" id="IPR002110">
    <property type="entry name" value="Ankyrin_rpt"/>
</dbReference>
<feature type="domain" description="CCDC144C-like coiled-coil" evidence="5">
    <location>
        <begin position="743"/>
        <end position="1063"/>
    </location>
</feature>
<dbReference type="PANTHER" id="PTHR24147:SF50">
    <property type="entry name" value="ANKYRIN REPEAT DOMAIN-CONTAINING PROTEIN 36A-RELATED"/>
    <property type="match status" value="1"/>
</dbReference>
<dbReference type="Pfam" id="PF14915">
    <property type="entry name" value="CCDC144C"/>
    <property type="match status" value="1"/>
</dbReference>
<organism evidence="6">
    <name type="scientific">Pongo abelii</name>
    <name type="common">Sumatran orangutan</name>
    <name type="synonym">Pongo pygmaeus abelii</name>
    <dbReference type="NCBI Taxonomy" id="9601"/>
    <lineage>
        <taxon>Eukaryota</taxon>
        <taxon>Metazoa</taxon>
        <taxon>Chordata</taxon>
        <taxon>Craniata</taxon>
        <taxon>Vertebrata</taxon>
        <taxon>Euteleostomi</taxon>
        <taxon>Mammalia</taxon>
        <taxon>Eutheria</taxon>
        <taxon>Euarchontoglires</taxon>
        <taxon>Primates</taxon>
        <taxon>Haplorrhini</taxon>
        <taxon>Catarrhini</taxon>
        <taxon>Hominidae</taxon>
        <taxon>Pongo</taxon>
    </lineage>
</organism>
<feature type="compositionally biased region" description="Basic and acidic residues" evidence="4">
    <location>
        <begin position="463"/>
        <end position="474"/>
    </location>
</feature>
<feature type="region of interest" description="Disordered" evidence="4">
    <location>
        <begin position="344"/>
        <end position="368"/>
    </location>
</feature>
<feature type="coiled-coil region" evidence="3">
    <location>
        <begin position="688"/>
        <end position="715"/>
    </location>
</feature>
<evidence type="ECO:0000256" key="4">
    <source>
        <dbReference type="SAM" id="MobiDB-lite"/>
    </source>
</evidence>
<feature type="repeat" description="ANK" evidence="2">
    <location>
        <begin position="88"/>
        <end position="120"/>
    </location>
</feature>
<accession>A0A2J8SH73</accession>
<evidence type="ECO:0000256" key="2">
    <source>
        <dbReference type="PROSITE-ProRule" id="PRU00023"/>
    </source>
</evidence>
<dbReference type="InterPro" id="IPR050657">
    <property type="entry name" value="Ankyrin_repeat_domain"/>
</dbReference>
<feature type="repeat" description="ANK" evidence="2">
    <location>
        <begin position="55"/>
        <end position="87"/>
    </location>
</feature>
<proteinExistence type="predicted"/>
<dbReference type="Gene3D" id="1.25.40.20">
    <property type="entry name" value="Ankyrin repeat-containing domain"/>
    <property type="match status" value="2"/>
</dbReference>
<keyword evidence="2" id="KW-0040">ANK repeat</keyword>
<dbReference type="AlphaFoldDB" id="A0A2J8SH73"/>
<dbReference type="SUPFAM" id="SSF48403">
    <property type="entry name" value="Ankyrin repeat"/>
    <property type="match status" value="1"/>
</dbReference>
<feature type="repeat" description="ANK" evidence="2">
    <location>
        <begin position="22"/>
        <end position="54"/>
    </location>
</feature>
<comment type="caution">
    <text evidence="6">The sequence shown here is derived from an EMBL/GenBank/DDBJ whole genome shotgun (WGS) entry which is preliminary data.</text>
</comment>
<dbReference type="InterPro" id="IPR036770">
    <property type="entry name" value="Ankyrin_rpt-contain_sf"/>
</dbReference>
<feature type="region of interest" description="Disordered" evidence="4">
    <location>
        <begin position="382"/>
        <end position="475"/>
    </location>
</feature>
<feature type="coiled-coil region" evidence="3">
    <location>
        <begin position="819"/>
        <end position="853"/>
    </location>
</feature>
<evidence type="ECO:0000256" key="1">
    <source>
        <dbReference type="ARBA" id="ARBA00023054"/>
    </source>
</evidence>
<dbReference type="PROSITE" id="PS50297">
    <property type="entry name" value="ANK_REP_REGION"/>
    <property type="match status" value="3"/>
</dbReference>
<dbReference type="EMBL" id="NDHI03003570">
    <property type="protein sequence ID" value="PNJ20105.1"/>
    <property type="molecule type" value="Genomic_DNA"/>
</dbReference>
<feature type="coiled-coil region" evidence="3">
    <location>
        <begin position="750"/>
        <end position="777"/>
    </location>
</feature>
<reference evidence="6" key="1">
    <citation type="submission" date="2017-12" db="EMBL/GenBank/DDBJ databases">
        <title>High-resolution comparative analysis of great ape genomes.</title>
        <authorList>
            <person name="Pollen A."/>
            <person name="Hastie A."/>
            <person name="Hormozdiari F."/>
            <person name="Dougherty M."/>
            <person name="Liu R."/>
            <person name="Chaisson M."/>
            <person name="Hoppe E."/>
            <person name="Hill C."/>
            <person name="Pang A."/>
            <person name="Hillier L."/>
            <person name="Baker C."/>
            <person name="Armstrong J."/>
            <person name="Shendure J."/>
            <person name="Paten B."/>
            <person name="Wilson R."/>
            <person name="Chao H."/>
            <person name="Schneider V."/>
            <person name="Ventura M."/>
            <person name="Kronenberg Z."/>
            <person name="Murali S."/>
            <person name="Gordon D."/>
            <person name="Cantsilieris S."/>
            <person name="Munson K."/>
            <person name="Nelson B."/>
            <person name="Raja A."/>
            <person name="Underwood J."/>
            <person name="Diekhans M."/>
            <person name="Fiddes I."/>
            <person name="Haussler D."/>
            <person name="Eichler E."/>
        </authorList>
    </citation>
    <scope>NUCLEOTIDE SEQUENCE [LARGE SCALE GENOMIC DNA]</scope>
    <source>
        <strain evidence="6">Susie</strain>
    </source>
</reference>
<feature type="non-terminal residue" evidence="6">
    <location>
        <position position="1"/>
    </location>
</feature>
<keyword evidence="1 3" id="KW-0175">Coiled coil</keyword>
<evidence type="ECO:0000256" key="3">
    <source>
        <dbReference type="SAM" id="Coils"/>
    </source>
</evidence>
<feature type="compositionally biased region" description="Polar residues" evidence="4">
    <location>
        <begin position="423"/>
        <end position="434"/>
    </location>
</feature>
<dbReference type="PANTHER" id="PTHR24147">
    <property type="entry name" value="ANKYRIN REPEAT DOMAIN 36-RELATED"/>
    <property type="match status" value="1"/>
</dbReference>
<protein>
    <submittedName>
        <fullName evidence="6">ANKRD36 isoform 1</fullName>
    </submittedName>
    <submittedName>
        <fullName evidence="7">ANKRD36 isoform 3</fullName>
    </submittedName>
</protein>
<evidence type="ECO:0000313" key="7">
    <source>
        <dbReference type="EMBL" id="PNJ20107.1"/>
    </source>
</evidence>
<feature type="compositionally biased region" description="Low complexity" evidence="4">
    <location>
        <begin position="383"/>
        <end position="401"/>
    </location>
</feature>
<dbReference type="SMART" id="SM00248">
    <property type="entry name" value="ANK"/>
    <property type="match status" value="4"/>
</dbReference>